<dbReference type="EMBL" id="CP134890">
    <property type="protein sequence ID" value="WNM21308.1"/>
    <property type="molecule type" value="Genomic_DNA"/>
</dbReference>
<keyword evidence="5" id="KW-0812">Transmembrane</keyword>
<feature type="signal peptide" evidence="6">
    <location>
        <begin position="1"/>
        <end position="20"/>
    </location>
</feature>
<organism evidence="8">
    <name type="scientific">Flavobacterium capsici</name>
    <dbReference type="NCBI Taxonomy" id="3075618"/>
    <lineage>
        <taxon>Bacteria</taxon>
        <taxon>Pseudomonadati</taxon>
        <taxon>Bacteroidota</taxon>
        <taxon>Flavobacteriia</taxon>
        <taxon>Flavobacteriales</taxon>
        <taxon>Flavobacteriaceae</taxon>
        <taxon>Flavobacterium</taxon>
    </lineage>
</organism>
<dbReference type="PANTHER" id="PTHR10098:SF108">
    <property type="entry name" value="TETRATRICOPEPTIDE REPEAT PROTEIN 28"/>
    <property type="match status" value="1"/>
</dbReference>
<dbReference type="SUPFAM" id="SSF47384">
    <property type="entry name" value="Homodimeric domain of signal transducing histidine kinase"/>
    <property type="match status" value="1"/>
</dbReference>
<keyword evidence="3" id="KW-0802">TPR repeat</keyword>
<accession>A0AA96J8Y7</accession>
<keyword evidence="5" id="KW-1133">Transmembrane helix</keyword>
<dbReference type="InterPro" id="IPR003661">
    <property type="entry name" value="HisK_dim/P_dom"/>
</dbReference>
<feature type="transmembrane region" description="Helical" evidence="5">
    <location>
        <begin position="461"/>
        <end position="479"/>
    </location>
</feature>
<dbReference type="EC" id="2.7.13.3" evidence="2"/>
<dbReference type="InterPro" id="IPR005467">
    <property type="entry name" value="His_kinase_dom"/>
</dbReference>
<proteinExistence type="predicted"/>
<keyword evidence="10" id="KW-1185">Reference proteome</keyword>
<evidence type="ECO:0000256" key="6">
    <source>
        <dbReference type="SAM" id="SignalP"/>
    </source>
</evidence>
<dbReference type="PROSITE" id="PS50293">
    <property type="entry name" value="TPR_REGION"/>
    <property type="match status" value="2"/>
</dbReference>
<dbReference type="PANTHER" id="PTHR10098">
    <property type="entry name" value="RAPSYN-RELATED"/>
    <property type="match status" value="1"/>
</dbReference>
<dbReference type="Pfam" id="PF02518">
    <property type="entry name" value="HATPase_c"/>
    <property type="match status" value="1"/>
</dbReference>
<feature type="repeat" description="TPR" evidence="3">
    <location>
        <begin position="81"/>
        <end position="114"/>
    </location>
</feature>
<evidence type="ECO:0000256" key="1">
    <source>
        <dbReference type="ARBA" id="ARBA00000085"/>
    </source>
</evidence>
<name>A0AA96J8Y7_9FLAO</name>
<dbReference type="PROSITE" id="PS50109">
    <property type="entry name" value="HIS_KIN"/>
    <property type="match status" value="1"/>
</dbReference>
<keyword evidence="5" id="KW-0472">Membrane</keyword>
<dbReference type="InterPro" id="IPR011990">
    <property type="entry name" value="TPR-like_helical_dom_sf"/>
</dbReference>
<dbReference type="SMART" id="SM00388">
    <property type="entry name" value="HisKA"/>
    <property type="match status" value="1"/>
</dbReference>
<feature type="repeat" description="TPR" evidence="3">
    <location>
        <begin position="201"/>
        <end position="234"/>
    </location>
</feature>
<evidence type="ECO:0000256" key="4">
    <source>
        <dbReference type="SAM" id="Coils"/>
    </source>
</evidence>
<dbReference type="GO" id="GO:0000155">
    <property type="term" value="F:phosphorelay sensor kinase activity"/>
    <property type="evidence" value="ECO:0007669"/>
    <property type="project" value="InterPro"/>
</dbReference>
<evidence type="ECO:0000259" key="7">
    <source>
        <dbReference type="PROSITE" id="PS50109"/>
    </source>
</evidence>
<feature type="repeat" description="TPR" evidence="3">
    <location>
        <begin position="161"/>
        <end position="194"/>
    </location>
</feature>
<keyword evidence="6" id="KW-0732">Signal</keyword>
<evidence type="ECO:0000313" key="10">
    <source>
        <dbReference type="Proteomes" id="UP001304515"/>
    </source>
</evidence>
<feature type="chain" id="PRO_5044705469" description="histidine kinase" evidence="6">
    <location>
        <begin position="21"/>
        <end position="719"/>
    </location>
</feature>
<evidence type="ECO:0000256" key="5">
    <source>
        <dbReference type="SAM" id="Phobius"/>
    </source>
</evidence>
<evidence type="ECO:0000313" key="9">
    <source>
        <dbReference type="EMBL" id="WNM21308.1"/>
    </source>
</evidence>
<feature type="domain" description="Histidine kinase" evidence="7">
    <location>
        <begin position="511"/>
        <end position="719"/>
    </location>
</feature>
<dbReference type="Pfam" id="PF13424">
    <property type="entry name" value="TPR_12"/>
    <property type="match status" value="3"/>
</dbReference>
<evidence type="ECO:0000256" key="2">
    <source>
        <dbReference type="ARBA" id="ARBA00012438"/>
    </source>
</evidence>
<dbReference type="InterPro" id="IPR019734">
    <property type="entry name" value="TPR_rpt"/>
</dbReference>
<evidence type="ECO:0000313" key="8">
    <source>
        <dbReference type="EMBL" id="WNM19919.1"/>
    </source>
</evidence>
<dbReference type="InterPro" id="IPR003594">
    <property type="entry name" value="HATPase_dom"/>
</dbReference>
<evidence type="ECO:0000256" key="3">
    <source>
        <dbReference type="PROSITE-ProRule" id="PRU00339"/>
    </source>
</evidence>
<dbReference type="Pfam" id="PF13181">
    <property type="entry name" value="TPR_8"/>
    <property type="match status" value="1"/>
</dbReference>
<dbReference type="SUPFAM" id="SSF48452">
    <property type="entry name" value="TPR-like"/>
    <property type="match status" value="2"/>
</dbReference>
<accession>A0AA96F1P6</accession>
<dbReference type="SMART" id="SM00028">
    <property type="entry name" value="TPR"/>
    <property type="match status" value="7"/>
</dbReference>
<gene>
    <name evidence="9" type="ORF">RN605_11535</name>
    <name evidence="8" type="ORF">RN608_04365</name>
</gene>
<dbReference type="Proteomes" id="UP001304515">
    <property type="component" value="Chromosome"/>
</dbReference>
<dbReference type="Gene3D" id="1.10.287.130">
    <property type="match status" value="1"/>
</dbReference>
<feature type="coiled-coil region" evidence="4">
    <location>
        <begin position="387"/>
        <end position="504"/>
    </location>
</feature>
<dbReference type="Gene3D" id="1.25.40.10">
    <property type="entry name" value="Tetratricopeptide repeat domain"/>
    <property type="match status" value="2"/>
</dbReference>
<dbReference type="SUPFAM" id="SSF55874">
    <property type="entry name" value="ATPase domain of HSP90 chaperone/DNA topoisomerase II/histidine kinase"/>
    <property type="match status" value="1"/>
</dbReference>
<reference evidence="8 10" key="1">
    <citation type="submission" date="2023-09" db="EMBL/GenBank/DDBJ databases">
        <title>Flavobacterium sp. a novel bacteria isolate from Pepper rhizosphere.</title>
        <authorList>
            <person name="Peng Y."/>
            <person name="Lee J."/>
        </authorList>
    </citation>
    <scope>NUCLEOTIDE SEQUENCE</scope>
    <source>
        <strain evidence="8">PMR2A8</strain>
        <strain evidence="9 10">PMTSA4</strain>
    </source>
</reference>
<dbReference type="RefSeq" id="WP_313324940.1">
    <property type="nucleotide sequence ID" value="NZ_CP134878.1"/>
</dbReference>
<dbReference type="PROSITE" id="PS50005">
    <property type="entry name" value="TPR"/>
    <property type="match status" value="4"/>
</dbReference>
<dbReference type="Gene3D" id="3.30.565.10">
    <property type="entry name" value="Histidine kinase-like ATPase, C-terminal domain"/>
    <property type="match status" value="1"/>
</dbReference>
<sequence length="719" mass="82980">MRFYCCLFVLLLSINSFSQASKTIDDLTAELQKNTKQDTLKVVTLLKLSTTNSGLNPEKMKQFAIDAMQLSEKINYKKGIGESFKLQGASYFSIGDYKNAEKFFSKSLAVFEDIKYNAGIIICNSNLGSIKLVQNKYPEALQFYQTSIRYAEKTNSSKYSALAYGNMGIIYSELKNYNLALKHFNEALNIHKKSNYAAGIASSLSNIGNVYFNKKEYDNALDFFTQALTKNIENNDKLGMSREYGNIANVYSEQKKYSDSFENHMKALKINEELKNKKGLAVNYQGIGEYYLKQNNLDQSLDYFKKANQISKQINVDDLQKQSFNSLSEVFEKKGNLDSAYFYFKKYIDIKETIDNEANRKQISRLEIQYEFDTKEEKYKTQQLLDNENIKQQKLLLELNKSKLNESNKERDLVRLNYLKTQSELKNESLEKKAQKKQLTIAEKEIELNKITLENKEKQKWYFIAGLLLLGIIGSLLYFQNQNRKKTNKKLQLLNDELEQANKAKTRFFSILNHDLRGPVANLINFLQLQKESPELLDKESTERMQNKTMESAENLLNSMEDILQWSKSQMENFKPQPKTIYINDLFEDIENHFSSFENIKIEFINPENISLKTDKNYLKTIVRNLTGNAIKALNGTQSPTIVWKAWEENNNSFLSIIDNGKGAELDQFKALYDDKEVVGIKSGLGLHLIRDLSKAIDCKIEVDSKKDVGTTFILTFIK</sequence>
<dbReference type="InterPro" id="IPR036097">
    <property type="entry name" value="HisK_dim/P_sf"/>
</dbReference>
<dbReference type="EMBL" id="CP134878">
    <property type="protein sequence ID" value="WNM19919.1"/>
    <property type="molecule type" value="Genomic_DNA"/>
</dbReference>
<dbReference type="Pfam" id="PF00512">
    <property type="entry name" value="HisKA"/>
    <property type="match status" value="1"/>
</dbReference>
<dbReference type="KEGG" id="fcj:RN605_11535"/>
<comment type="catalytic activity">
    <reaction evidence="1">
        <text>ATP + protein L-histidine = ADP + protein N-phospho-L-histidine.</text>
        <dbReference type="EC" id="2.7.13.3"/>
    </reaction>
</comment>
<feature type="repeat" description="TPR" evidence="3">
    <location>
        <begin position="281"/>
        <end position="314"/>
    </location>
</feature>
<keyword evidence="4" id="KW-0175">Coiled coil</keyword>
<dbReference type="InterPro" id="IPR036890">
    <property type="entry name" value="HATPase_C_sf"/>
</dbReference>
<protein>
    <recommendedName>
        <fullName evidence="2">histidine kinase</fullName>
        <ecNumber evidence="2">2.7.13.3</ecNumber>
    </recommendedName>
</protein>
<dbReference type="AlphaFoldDB" id="A0AA96J8Y7"/>